<dbReference type="RefSeq" id="WP_013484738.1">
    <property type="nucleotide sequence ID" value="NC_014828.1"/>
</dbReference>
<feature type="region of interest" description="Disordered" evidence="1">
    <location>
        <begin position="154"/>
        <end position="192"/>
    </location>
</feature>
<dbReference type="AlphaFoldDB" id="E6U301"/>
<evidence type="ECO:0000256" key="2">
    <source>
        <dbReference type="SAM" id="Phobius"/>
    </source>
</evidence>
<keyword evidence="2" id="KW-1133">Transmembrane helix</keyword>
<accession>E6U301</accession>
<evidence type="ECO:0000313" key="3">
    <source>
        <dbReference type="EMBL" id="ADU26368.1"/>
    </source>
</evidence>
<organism evidence="3 4">
    <name type="scientific">Ethanoligenens harbinense (strain DSM 18485 / JCM 12961 / CGMCC 1.5033 / YUAN-3)</name>
    <dbReference type="NCBI Taxonomy" id="663278"/>
    <lineage>
        <taxon>Bacteria</taxon>
        <taxon>Bacillati</taxon>
        <taxon>Bacillota</taxon>
        <taxon>Clostridia</taxon>
        <taxon>Eubacteriales</taxon>
        <taxon>Oscillospiraceae</taxon>
        <taxon>Ethanoligenens</taxon>
    </lineage>
</organism>
<reference evidence="3 4" key="1">
    <citation type="submission" date="2010-12" db="EMBL/GenBank/DDBJ databases">
        <title>Complete sequence of Ethanoligenens harbinense YUAN-3.</title>
        <authorList>
            <person name="Lucas S."/>
            <person name="Copeland A."/>
            <person name="Lapidus A."/>
            <person name="Cheng J.-F."/>
            <person name="Bruce D."/>
            <person name="Goodwin L."/>
            <person name="Pitluck S."/>
            <person name="Chertkov O."/>
            <person name="Misra M."/>
            <person name="Detter J.C."/>
            <person name="Han C."/>
            <person name="Tapia R."/>
            <person name="Land M."/>
            <person name="Hauser L."/>
            <person name="Jeffries C."/>
            <person name="Kyrpides N."/>
            <person name="Ivanova N."/>
            <person name="Mikhailova N."/>
            <person name="Wang A."/>
            <person name="Mouttaki H."/>
            <person name="He Z."/>
            <person name="Zhou J."/>
            <person name="Hemme C.L."/>
            <person name="Woyke T."/>
        </authorList>
    </citation>
    <scope>NUCLEOTIDE SEQUENCE [LARGE SCALE GENOMIC DNA]</scope>
    <source>
        <strain evidence="4">DSM 18485 / JCM 12961 / CGMCC 1.5033 / YUAN-3</strain>
    </source>
</reference>
<keyword evidence="2" id="KW-0812">Transmembrane</keyword>
<sequence>MTLNLREKILVFLLGIVVVLFVGIKLLITPAFTTLSVHTQTLLDMQTKQDIARTNLATASKLDSTVKKAATAADTAAASILPSVDNEQLNLWLLGLTAANGLSVNSIKFSTPAVTDIGQTTTTQQSSGSGSQVTTANTLTYLLKTYAEEFKGHTVSSGTAGNSTASKSTSATAQNSNASQTTKSTGSSSSATGSLLSEDVTLQLTGNYGGFKALLDTIKNSGKTVQVTKLDITPQNATVVLRCYGAEKPDDTDTVFAWTLPAPAGKSDIM</sequence>
<dbReference type="EMBL" id="CP002400">
    <property type="protein sequence ID" value="ADU26368.1"/>
    <property type="molecule type" value="Genomic_DNA"/>
</dbReference>
<keyword evidence="4" id="KW-1185">Reference proteome</keyword>
<dbReference type="Proteomes" id="UP000001551">
    <property type="component" value="Chromosome"/>
</dbReference>
<dbReference type="KEGG" id="eha:Ethha_0799"/>
<feature type="compositionally biased region" description="Low complexity" evidence="1">
    <location>
        <begin position="156"/>
        <end position="192"/>
    </location>
</feature>
<protein>
    <submittedName>
        <fullName evidence="3">Uncharacterized protein</fullName>
    </submittedName>
</protein>
<dbReference type="STRING" id="663278.Ethha_0799"/>
<gene>
    <name evidence="3" type="ordered locus">Ethha_0799</name>
</gene>
<evidence type="ECO:0000313" key="4">
    <source>
        <dbReference type="Proteomes" id="UP000001551"/>
    </source>
</evidence>
<evidence type="ECO:0000256" key="1">
    <source>
        <dbReference type="SAM" id="MobiDB-lite"/>
    </source>
</evidence>
<keyword evidence="2" id="KW-0472">Membrane</keyword>
<feature type="transmembrane region" description="Helical" evidence="2">
    <location>
        <begin position="9"/>
        <end position="28"/>
    </location>
</feature>
<proteinExistence type="predicted"/>
<name>E6U301_ETHHY</name>
<dbReference type="HOGENOM" id="CLU_1072423_0_0_9"/>